<sequence>MVSPRNTATLKLERWPVSPSCWPDLPSELLERIIVALGPRDPVAIRLVCASWLRYVQKSFPSPDLPFEVPRLLIRQPAPHGDLAFFSLHPRKILPFSLPARLNAWRCCGQTPGWLAMARYDLRAVVLYNPTPGRIIALPPPPVFPVKKIVLSAPPTTTGWVPAVLGRTGTIVLHQPAISHAWMTIGIHEGNQHNGFRDMVFWLGRLCALGHDGVVLSFCTDFSNRATAMSDLREPDGANDSLMYLVESDGKLLWVQMQKYPKMQRHVQVQILASAGLRKWDNVNKTAGKALFVGSVVLVVVLVALYAVSGLRESCIYCAWREVEMEAPHAIFEYSLLDHKVTGVSIAAGHCANVKPVWITLFV</sequence>
<dbReference type="PANTHER" id="PTHR33110">
    <property type="entry name" value="F-BOX/KELCH-REPEAT PROTEIN-RELATED"/>
    <property type="match status" value="1"/>
</dbReference>
<organism evidence="3 4">
    <name type="scientific">Urochloa decumbens</name>
    <dbReference type="NCBI Taxonomy" id="240449"/>
    <lineage>
        <taxon>Eukaryota</taxon>
        <taxon>Viridiplantae</taxon>
        <taxon>Streptophyta</taxon>
        <taxon>Embryophyta</taxon>
        <taxon>Tracheophyta</taxon>
        <taxon>Spermatophyta</taxon>
        <taxon>Magnoliopsida</taxon>
        <taxon>Liliopsida</taxon>
        <taxon>Poales</taxon>
        <taxon>Poaceae</taxon>
        <taxon>PACMAD clade</taxon>
        <taxon>Panicoideae</taxon>
        <taxon>Panicodae</taxon>
        <taxon>Paniceae</taxon>
        <taxon>Melinidinae</taxon>
        <taxon>Urochloa</taxon>
    </lineage>
</organism>
<gene>
    <name evidence="3" type="ORF">URODEC1_LOCUS38024</name>
</gene>
<dbReference type="EMBL" id="OZ075127">
    <property type="protein sequence ID" value="CAL4949714.1"/>
    <property type="molecule type" value="Genomic_DNA"/>
</dbReference>
<keyword evidence="4" id="KW-1185">Reference proteome</keyword>
<keyword evidence="1" id="KW-0472">Membrane</keyword>
<dbReference type="Proteomes" id="UP001497457">
    <property type="component" value="Chromosome 17b"/>
</dbReference>
<name>A0ABC8YWJ0_9POAL</name>
<keyword evidence="1" id="KW-0812">Transmembrane</keyword>
<proteinExistence type="predicted"/>
<dbReference type="InterPro" id="IPR036047">
    <property type="entry name" value="F-box-like_dom_sf"/>
</dbReference>
<dbReference type="AlphaFoldDB" id="A0ABC8YWJ0"/>
<dbReference type="SUPFAM" id="SSF81383">
    <property type="entry name" value="F-box domain"/>
    <property type="match status" value="1"/>
</dbReference>
<evidence type="ECO:0000256" key="1">
    <source>
        <dbReference type="SAM" id="Phobius"/>
    </source>
</evidence>
<dbReference type="Pfam" id="PF03478">
    <property type="entry name" value="Beta-prop_KIB1-4"/>
    <property type="match status" value="1"/>
</dbReference>
<keyword evidence="1" id="KW-1133">Transmembrane helix</keyword>
<accession>A0ABC8YWJ0</accession>
<evidence type="ECO:0000313" key="4">
    <source>
        <dbReference type="Proteomes" id="UP001497457"/>
    </source>
</evidence>
<dbReference type="PANTHER" id="PTHR33110:SF71">
    <property type="entry name" value="F-BOX_KELCH-REPEAT PROTEIN"/>
    <property type="match status" value="1"/>
</dbReference>
<feature type="domain" description="KIB1-4 beta-propeller" evidence="2">
    <location>
        <begin position="85"/>
        <end position="331"/>
    </location>
</feature>
<feature type="transmembrane region" description="Helical" evidence="1">
    <location>
        <begin position="287"/>
        <end position="308"/>
    </location>
</feature>
<evidence type="ECO:0000259" key="2">
    <source>
        <dbReference type="Pfam" id="PF03478"/>
    </source>
</evidence>
<protein>
    <recommendedName>
        <fullName evidence="2">KIB1-4 beta-propeller domain-containing protein</fullName>
    </recommendedName>
</protein>
<evidence type="ECO:0000313" key="3">
    <source>
        <dbReference type="EMBL" id="CAL4949714.1"/>
    </source>
</evidence>
<reference evidence="3" key="1">
    <citation type="submission" date="2024-10" db="EMBL/GenBank/DDBJ databases">
        <authorList>
            <person name="Ryan C."/>
        </authorList>
    </citation>
    <scope>NUCLEOTIDE SEQUENCE [LARGE SCALE GENOMIC DNA]</scope>
</reference>
<dbReference type="InterPro" id="IPR005174">
    <property type="entry name" value="KIB1-4_b-propeller"/>
</dbReference>